<accession>A0ACB6FAB2</accession>
<gene>
    <name evidence="1" type="ORF">AG0111_0g10300</name>
</gene>
<reference evidence="1 2" key="1">
    <citation type="journal article" date="2019" name="bioRxiv">
        <title>Genomics, evolutionary history and diagnostics of the Alternaria alternata species group including apple and Asian pear pathotypes.</title>
        <authorList>
            <person name="Armitage A.D."/>
            <person name="Cockerton H.M."/>
            <person name="Sreenivasaprasad S."/>
            <person name="Woodhall J.W."/>
            <person name="Lane C.R."/>
            <person name="Harrison R.J."/>
            <person name="Clarkson J.P."/>
        </authorList>
    </citation>
    <scope>NUCLEOTIDE SEQUENCE [LARGE SCALE GENOMIC DNA]</scope>
    <source>
        <strain evidence="1 2">FERA 650</strain>
    </source>
</reference>
<protein>
    <submittedName>
        <fullName evidence="1">Uncharacterized protein</fullName>
    </submittedName>
</protein>
<keyword evidence="2" id="KW-1185">Reference proteome</keyword>
<dbReference type="EMBL" id="PDWZ02000011">
    <property type="protein sequence ID" value="KAB2101358.1"/>
    <property type="molecule type" value="Genomic_DNA"/>
</dbReference>
<organism evidence="1 2">
    <name type="scientific">Alternaria gaisen</name>
    <dbReference type="NCBI Taxonomy" id="167740"/>
    <lineage>
        <taxon>Eukaryota</taxon>
        <taxon>Fungi</taxon>
        <taxon>Dikarya</taxon>
        <taxon>Ascomycota</taxon>
        <taxon>Pezizomycotina</taxon>
        <taxon>Dothideomycetes</taxon>
        <taxon>Pleosporomycetidae</taxon>
        <taxon>Pleosporales</taxon>
        <taxon>Pleosporineae</taxon>
        <taxon>Pleosporaceae</taxon>
        <taxon>Alternaria</taxon>
        <taxon>Alternaria sect. Alternaria</taxon>
    </lineage>
</organism>
<dbReference type="Proteomes" id="UP000293547">
    <property type="component" value="Unassembled WGS sequence"/>
</dbReference>
<name>A0ACB6FAB2_9PLEO</name>
<evidence type="ECO:0000313" key="2">
    <source>
        <dbReference type="Proteomes" id="UP000293547"/>
    </source>
</evidence>
<proteinExistence type="predicted"/>
<comment type="caution">
    <text evidence="1">The sequence shown here is derived from an EMBL/GenBank/DDBJ whole genome shotgun (WGS) entry which is preliminary data.</text>
</comment>
<sequence length="249" mass="27213">MAWYKTTLSRRQADGDKGKKVAEKLRGLEGVWRTLGTMEAGNHFAEVQVVEALSLANIDNSLQQDDAVLLVRSSSQGLGGNILKKYTTETHTSFEEGSADAVGYMQEHNQVCAAPTYDAKIQLPLSLLPLPGSRGTPTLILQLTFSTSNVWGLEKGLLLAHGAGRAMSRAKALSALAQKYKGQNILEPRLTDLQGTWVICDEKDLVFEEAPDAYKDVQAVSQDLVDADAAQVVGWCRSRISYKIRNETC</sequence>
<evidence type="ECO:0000313" key="1">
    <source>
        <dbReference type="EMBL" id="KAB2101358.1"/>
    </source>
</evidence>